<evidence type="ECO:0000259" key="8">
    <source>
        <dbReference type="PROSITE" id="PS52029"/>
    </source>
</evidence>
<dbReference type="KEGG" id="dae:Dtox_3974"/>
<dbReference type="GO" id="GO:0008360">
    <property type="term" value="P:regulation of cell shape"/>
    <property type="evidence" value="ECO:0007669"/>
    <property type="project" value="UniProtKB-UniRule"/>
</dbReference>
<feature type="active site" description="Proton donor/acceptor" evidence="6">
    <location>
        <position position="230"/>
    </location>
</feature>
<organism evidence="9 10">
    <name type="scientific">Desulfofarcimen acetoxidans (strain ATCC 49208 / DSM 771 / KCTC 5769 / VKM B-1644 / 5575)</name>
    <name type="common">Desulfotomaculum acetoxidans</name>
    <dbReference type="NCBI Taxonomy" id="485916"/>
    <lineage>
        <taxon>Bacteria</taxon>
        <taxon>Bacillati</taxon>
        <taxon>Bacillota</taxon>
        <taxon>Clostridia</taxon>
        <taxon>Eubacteriales</taxon>
        <taxon>Peptococcaceae</taxon>
        <taxon>Desulfofarcimen</taxon>
    </lineage>
</organism>
<dbReference type="UniPathway" id="UPA00219"/>
<dbReference type="PROSITE" id="PS51782">
    <property type="entry name" value="LYSM"/>
    <property type="match status" value="1"/>
</dbReference>
<dbReference type="GO" id="GO:0016740">
    <property type="term" value="F:transferase activity"/>
    <property type="evidence" value="ECO:0007669"/>
    <property type="project" value="UniProtKB-KW"/>
</dbReference>
<dbReference type="Gene3D" id="3.10.350.10">
    <property type="entry name" value="LysM domain"/>
    <property type="match status" value="1"/>
</dbReference>
<dbReference type="CAZy" id="CBM50">
    <property type="family name" value="Carbohydrate-Binding Module Family 50"/>
</dbReference>
<evidence type="ECO:0000313" key="10">
    <source>
        <dbReference type="Proteomes" id="UP000002217"/>
    </source>
</evidence>
<keyword evidence="4 6" id="KW-0573">Peptidoglycan synthesis</keyword>
<dbReference type="GO" id="GO:0071972">
    <property type="term" value="F:peptidoglycan L,D-transpeptidase activity"/>
    <property type="evidence" value="ECO:0007669"/>
    <property type="project" value="TreeGrafter"/>
</dbReference>
<dbReference type="GO" id="GO:0071555">
    <property type="term" value="P:cell wall organization"/>
    <property type="evidence" value="ECO:0007669"/>
    <property type="project" value="UniProtKB-UniRule"/>
</dbReference>
<reference evidence="9 10" key="1">
    <citation type="journal article" date="2009" name="Stand. Genomic Sci.">
        <title>Complete genome sequence of Desulfotomaculum acetoxidans type strain (5575).</title>
        <authorList>
            <person name="Spring S."/>
            <person name="Lapidus A."/>
            <person name="Schroder M."/>
            <person name="Gleim D."/>
            <person name="Sims D."/>
            <person name="Meincke L."/>
            <person name="Glavina Del Rio T."/>
            <person name="Tice H."/>
            <person name="Copeland A."/>
            <person name="Cheng J.F."/>
            <person name="Lucas S."/>
            <person name="Chen F."/>
            <person name="Nolan M."/>
            <person name="Bruce D."/>
            <person name="Goodwin L."/>
            <person name="Pitluck S."/>
            <person name="Ivanova N."/>
            <person name="Mavromatis K."/>
            <person name="Mikhailova N."/>
            <person name="Pati A."/>
            <person name="Chen A."/>
            <person name="Palaniappan K."/>
            <person name="Land M."/>
            <person name="Hauser L."/>
            <person name="Chang Y.J."/>
            <person name="Jeffries C.D."/>
            <person name="Chain P."/>
            <person name="Saunders E."/>
            <person name="Brettin T."/>
            <person name="Detter J.C."/>
            <person name="Goker M."/>
            <person name="Bristow J."/>
            <person name="Eisen J.A."/>
            <person name="Markowitz V."/>
            <person name="Hugenholtz P."/>
            <person name="Kyrpides N.C."/>
            <person name="Klenk H.P."/>
            <person name="Han C."/>
        </authorList>
    </citation>
    <scope>NUCLEOTIDE SEQUENCE [LARGE SCALE GENOMIC DNA]</scope>
    <source>
        <strain evidence="10">ATCC 49208 / DSM 771 / VKM B-1644</strain>
    </source>
</reference>
<dbReference type="SMART" id="SM00257">
    <property type="entry name" value="LysM"/>
    <property type="match status" value="1"/>
</dbReference>
<dbReference type="InterPro" id="IPR036779">
    <property type="entry name" value="LysM_dom_sf"/>
</dbReference>
<dbReference type="CDD" id="cd00118">
    <property type="entry name" value="LysM"/>
    <property type="match status" value="1"/>
</dbReference>
<protein>
    <submittedName>
        <fullName evidence="9">ErfK/YbiS/YcfS/YnhG family protein</fullName>
    </submittedName>
</protein>
<dbReference type="eggNOG" id="COG1376">
    <property type="taxonomic scope" value="Bacteria"/>
</dbReference>
<feature type="active site" description="Nucleophile" evidence="6">
    <location>
        <position position="245"/>
    </location>
</feature>
<keyword evidence="3 6" id="KW-0133">Cell shape</keyword>
<keyword evidence="5 6" id="KW-0961">Cell wall biogenesis/degradation</keyword>
<dbReference type="Pfam" id="PF01476">
    <property type="entry name" value="LysM"/>
    <property type="match status" value="1"/>
</dbReference>
<dbReference type="AlphaFoldDB" id="C8VY38"/>
<dbReference type="SUPFAM" id="SSF54106">
    <property type="entry name" value="LysM domain"/>
    <property type="match status" value="1"/>
</dbReference>
<dbReference type="HOGENOM" id="CLU_1029442_0_0_9"/>
<dbReference type="Gene3D" id="2.40.440.10">
    <property type="entry name" value="L,D-transpeptidase catalytic domain-like"/>
    <property type="match status" value="1"/>
</dbReference>
<dbReference type="InterPro" id="IPR005490">
    <property type="entry name" value="LD_TPept_cat_dom"/>
</dbReference>
<dbReference type="InterPro" id="IPR050979">
    <property type="entry name" value="LD-transpeptidase"/>
</dbReference>
<dbReference type="SUPFAM" id="SSF141523">
    <property type="entry name" value="L,D-transpeptidase catalytic domain-like"/>
    <property type="match status" value="1"/>
</dbReference>
<dbReference type="InterPro" id="IPR038063">
    <property type="entry name" value="Transpep_catalytic_dom"/>
</dbReference>
<dbReference type="PANTHER" id="PTHR30582">
    <property type="entry name" value="L,D-TRANSPEPTIDASE"/>
    <property type="match status" value="1"/>
</dbReference>
<keyword evidence="2" id="KW-0808">Transferase</keyword>
<evidence type="ECO:0000256" key="5">
    <source>
        <dbReference type="ARBA" id="ARBA00023316"/>
    </source>
</evidence>
<dbReference type="GO" id="GO:0005576">
    <property type="term" value="C:extracellular region"/>
    <property type="evidence" value="ECO:0007669"/>
    <property type="project" value="TreeGrafter"/>
</dbReference>
<dbReference type="GO" id="GO:0018104">
    <property type="term" value="P:peptidoglycan-protein cross-linking"/>
    <property type="evidence" value="ECO:0007669"/>
    <property type="project" value="TreeGrafter"/>
</dbReference>
<feature type="domain" description="LysM" evidence="7">
    <location>
        <begin position="39"/>
        <end position="82"/>
    </location>
</feature>
<accession>C8VY38</accession>
<proteinExistence type="predicted"/>
<gene>
    <name evidence="9" type="ordered locus">Dtox_3974</name>
</gene>
<feature type="domain" description="L,D-TPase catalytic" evidence="8">
    <location>
        <begin position="112"/>
        <end position="269"/>
    </location>
</feature>
<dbReference type="STRING" id="485916.Dtox_3974"/>
<dbReference type="Pfam" id="PF03734">
    <property type="entry name" value="YkuD"/>
    <property type="match status" value="1"/>
</dbReference>
<dbReference type="PROSITE" id="PS52029">
    <property type="entry name" value="LD_TPASE"/>
    <property type="match status" value="1"/>
</dbReference>
<evidence type="ECO:0000259" key="7">
    <source>
        <dbReference type="PROSITE" id="PS51782"/>
    </source>
</evidence>
<comment type="pathway">
    <text evidence="1 6">Cell wall biogenesis; peptidoglycan biosynthesis.</text>
</comment>
<sequence length="270" mass="28742">MMKQKISYFALVLAGLIMLAAIFYSLNSGISAQASSGAERYTVKAGDSLFIIAGKYGIPVAALKQANGLKSDWLAAGQVLIIPLNSSTGQSKAKSLKAILAERGITDPWSTLKIVINKTNHSLSIVYKNTWLKTYPVDIGSGGLADKQVQGDLKTPEGTFYIAEKSVLSPADYYLGTRWMRLSYPNAEDAGRGVRQGLINSQTGDSIVNAINAGKIPPQRTALGGGVGIHGGDIPSFGKDWTWGCIGLSNGDVEDFYDYVSVGTTVIITK</sequence>
<dbReference type="eggNOG" id="COG1388">
    <property type="taxonomic scope" value="Bacteria"/>
</dbReference>
<evidence type="ECO:0000256" key="4">
    <source>
        <dbReference type="ARBA" id="ARBA00022984"/>
    </source>
</evidence>
<dbReference type="EMBL" id="CP001720">
    <property type="protein sequence ID" value="ACV64667.1"/>
    <property type="molecule type" value="Genomic_DNA"/>
</dbReference>
<evidence type="ECO:0000256" key="2">
    <source>
        <dbReference type="ARBA" id="ARBA00022679"/>
    </source>
</evidence>
<evidence type="ECO:0000256" key="6">
    <source>
        <dbReference type="PROSITE-ProRule" id="PRU01373"/>
    </source>
</evidence>
<dbReference type="Proteomes" id="UP000002217">
    <property type="component" value="Chromosome"/>
</dbReference>
<keyword evidence="10" id="KW-1185">Reference proteome</keyword>
<dbReference type="OrthoDB" id="9809748at2"/>
<evidence type="ECO:0000313" key="9">
    <source>
        <dbReference type="EMBL" id="ACV64667.1"/>
    </source>
</evidence>
<evidence type="ECO:0000256" key="3">
    <source>
        <dbReference type="ARBA" id="ARBA00022960"/>
    </source>
</evidence>
<evidence type="ECO:0000256" key="1">
    <source>
        <dbReference type="ARBA" id="ARBA00004752"/>
    </source>
</evidence>
<dbReference type="InterPro" id="IPR018392">
    <property type="entry name" value="LysM"/>
</dbReference>
<name>C8VY38_DESAS</name>
<dbReference type="CDD" id="cd16913">
    <property type="entry name" value="YkuD_like"/>
    <property type="match status" value="1"/>
</dbReference>